<feature type="compositionally biased region" description="Basic and acidic residues" evidence="1">
    <location>
        <begin position="328"/>
        <end position="347"/>
    </location>
</feature>
<feature type="compositionally biased region" description="Polar residues" evidence="1">
    <location>
        <begin position="103"/>
        <end position="114"/>
    </location>
</feature>
<feature type="region of interest" description="Disordered" evidence="1">
    <location>
        <begin position="163"/>
        <end position="427"/>
    </location>
</feature>
<feature type="compositionally biased region" description="Polar residues" evidence="1">
    <location>
        <begin position="227"/>
        <end position="264"/>
    </location>
</feature>
<evidence type="ECO:0000313" key="2">
    <source>
        <dbReference type="EMBL" id="VDI04662.1"/>
    </source>
</evidence>
<reference evidence="2" key="1">
    <citation type="submission" date="2018-11" db="EMBL/GenBank/DDBJ databases">
        <authorList>
            <person name="Alioto T."/>
            <person name="Alioto T."/>
        </authorList>
    </citation>
    <scope>NUCLEOTIDE SEQUENCE</scope>
</reference>
<feature type="compositionally biased region" description="Basic residues" evidence="1">
    <location>
        <begin position="70"/>
        <end position="97"/>
    </location>
</feature>
<feature type="compositionally biased region" description="Polar residues" evidence="1">
    <location>
        <begin position="1"/>
        <end position="11"/>
    </location>
</feature>
<dbReference type="GO" id="GO:0006915">
    <property type="term" value="P:apoptotic process"/>
    <property type="evidence" value="ECO:0007669"/>
    <property type="project" value="InterPro"/>
</dbReference>
<keyword evidence="3" id="KW-1185">Reference proteome</keyword>
<dbReference type="GO" id="GO:0005737">
    <property type="term" value="C:cytoplasm"/>
    <property type="evidence" value="ECO:0007669"/>
    <property type="project" value="TreeGrafter"/>
</dbReference>
<name>A0A8B6CFW0_MYTGA</name>
<feature type="region of interest" description="Disordered" evidence="1">
    <location>
        <begin position="1"/>
        <end position="115"/>
    </location>
</feature>
<dbReference type="PANTHER" id="PTHR15093">
    <property type="entry name" value="PROSTATE APOPTOSIS RESPONSE PROTEIN PAR-4"/>
    <property type="match status" value="1"/>
</dbReference>
<dbReference type="InterPro" id="IPR026117">
    <property type="entry name" value="Par-4"/>
</dbReference>
<dbReference type="OrthoDB" id="6286739at2759"/>
<dbReference type="PANTHER" id="PTHR15093:SF1">
    <property type="entry name" value="PRKC APOPTOSIS WT1 REGULATOR PROTEIN"/>
    <property type="match status" value="1"/>
</dbReference>
<accession>A0A8B6CFW0</accession>
<comment type="caution">
    <text evidence="2">The sequence shown here is derived from an EMBL/GenBank/DDBJ whole genome shotgun (WGS) entry which is preliminary data.</text>
</comment>
<feature type="compositionally biased region" description="Polar residues" evidence="1">
    <location>
        <begin position="271"/>
        <end position="280"/>
    </location>
</feature>
<evidence type="ECO:0008006" key="4">
    <source>
        <dbReference type="Google" id="ProtNLM"/>
    </source>
</evidence>
<feature type="compositionally biased region" description="Basic and acidic residues" evidence="1">
    <location>
        <begin position="413"/>
        <end position="427"/>
    </location>
</feature>
<dbReference type="GO" id="GO:0043065">
    <property type="term" value="P:positive regulation of apoptotic process"/>
    <property type="evidence" value="ECO:0007669"/>
    <property type="project" value="TreeGrafter"/>
</dbReference>
<feature type="compositionally biased region" description="Polar residues" evidence="1">
    <location>
        <begin position="374"/>
        <end position="391"/>
    </location>
</feature>
<feature type="compositionally biased region" description="Basic and acidic residues" evidence="1">
    <location>
        <begin position="37"/>
        <end position="61"/>
    </location>
</feature>
<feature type="compositionally biased region" description="Basic and acidic residues" evidence="1">
    <location>
        <begin position="356"/>
        <end position="373"/>
    </location>
</feature>
<dbReference type="Proteomes" id="UP000596742">
    <property type="component" value="Unassembled WGS sequence"/>
</dbReference>
<proteinExistence type="predicted"/>
<evidence type="ECO:0000256" key="1">
    <source>
        <dbReference type="SAM" id="MobiDB-lite"/>
    </source>
</evidence>
<sequence>MASSSVSQESLDTVDYEQSARKSKIRSLRAKGVLPRSSEREADPNDKENGDEGFSGEHESPSRGGVGRAKDKRTRPSHLKGKMGLKDKRKLREKRRSTGVVHLQSTEVRLQSTDDTLDDEDIVEEGTELKTVSETKKNTSYNEAFSVEGRRHRTNDVARKAALYNERVDDNQPQSPSDRFGGRSAYNAVRNKSPSDLEADLEDNQDYDSTVSHSETNLSVIGKSESTDSNTYSPKTSRPPNSVYSRISPSDPTLSTYKPSSPRNNLLWESPRTNKQSSPSSDHDTKTTHTVLNRFPFAANQNQNKDSDQSNKPKSFPSVLSRFPQSNHDQENKSQSNIEKDSQKQSYHDSSQFRSTYRDLDSKSRTHDVETKTKSPPSYRSNHGYTENQTGSHHREKFMENLNSSNQRRYPRHNFEDSSSKLDEERAKFKEEKTKLEKKLDEEREENRQLKSMLENRDQKIVELEREIYCLNKDLEDLDEDYQKLQVENHALIRTVSQLSTRV</sequence>
<dbReference type="AlphaFoldDB" id="A0A8B6CFW0"/>
<feature type="compositionally biased region" description="Polar residues" evidence="1">
    <location>
        <begin position="207"/>
        <end position="219"/>
    </location>
</feature>
<gene>
    <name evidence="2" type="ORF">MGAL_10B007873</name>
</gene>
<protein>
    <recommendedName>
        <fullName evidence="4">PRKC apoptosis WT1 regulator protein</fullName>
    </recommendedName>
</protein>
<dbReference type="EMBL" id="UYJE01001731">
    <property type="protein sequence ID" value="VDI04662.1"/>
    <property type="molecule type" value="Genomic_DNA"/>
</dbReference>
<evidence type="ECO:0000313" key="3">
    <source>
        <dbReference type="Proteomes" id="UP000596742"/>
    </source>
</evidence>
<organism evidence="2 3">
    <name type="scientific">Mytilus galloprovincialis</name>
    <name type="common">Mediterranean mussel</name>
    <dbReference type="NCBI Taxonomy" id="29158"/>
    <lineage>
        <taxon>Eukaryota</taxon>
        <taxon>Metazoa</taxon>
        <taxon>Spiralia</taxon>
        <taxon>Lophotrochozoa</taxon>
        <taxon>Mollusca</taxon>
        <taxon>Bivalvia</taxon>
        <taxon>Autobranchia</taxon>
        <taxon>Pteriomorphia</taxon>
        <taxon>Mytilida</taxon>
        <taxon>Mytiloidea</taxon>
        <taxon>Mytilidae</taxon>
        <taxon>Mytilinae</taxon>
        <taxon>Mytilus</taxon>
    </lineage>
</organism>
<feature type="compositionally biased region" description="Acidic residues" evidence="1">
    <location>
        <begin position="197"/>
        <end position="206"/>
    </location>
</feature>